<dbReference type="GO" id="GO:0046872">
    <property type="term" value="F:metal ion binding"/>
    <property type="evidence" value="ECO:0007669"/>
    <property type="project" value="UniProtKB-KW"/>
</dbReference>
<keyword evidence="4" id="KW-1185">Reference proteome</keyword>
<comment type="caution">
    <text evidence="3">The sequence shown here is derived from an EMBL/GenBank/DDBJ whole genome shotgun (WGS) entry which is preliminary data.</text>
</comment>
<evidence type="ECO:0000256" key="1">
    <source>
        <dbReference type="ARBA" id="ARBA00022723"/>
    </source>
</evidence>
<reference evidence="3 4" key="1">
    <citation type="submission" date="2016-11" db="EMBL/GenBank/DDBJ databases">
        <title>Mixed transmission modes and dynamic genome evolution in an obligate animal-bacterial symbiosis.</title>
        <authorList>
            <person name="Russell S.L."/>
            <person name="Corbett-Detig R.B."/>
            <person name="Cavanaugh C.M."/>
        </authorList>
    </citation>
    <scope>NUCLEOTIDE SEQUENCE [LARGE SCALE GENOMIC DNA]</scope>
    <source>
        <strain evidence="3">Se-Cadez</strain>
    </source>
</reference>
<dbReference type="Pfam" id="PF01903">
    <property type="entry name" value="CbiX"/>
    <property type="match status" value="1"/>
</dbReference>
<dbReference type="Proteomes" id="UP000190896">
    <property type="component" value="Unassembled WGS sequence"/>
</dbReference>
<organism evidence="3 4">
    <name type="scientific">Solemya velesiana gill symbiont</name>
    <dbReference type="NCBI Taxonomy" id="1918948"/>
    <lineage>
        <taxon>Bacteria</taxon>
        <taxon>Pseudomonadati</taxon>
        <taxon>Pseudomonadota</taxon>
        <taxon>Gammaproteobacteria</taxon>
        <taxon>sulfur-oxidizing symbionts</taxon>
    </lineage>
</organism>
<keyword evidence="2" id="KW-0456">Lyase</keyword>
<dbReference type="RefSeq" id="WP_078487935.1">
    <property type="nucleotide sequence ID" value="NZ_MPRJ01000077.1"/>
</dbReference>
<evidence type="ECO:0000313" key="4">
    <source>
        <dbReference type="Proteomes" id="UP000190896"/>
    </source>
</evidence>
<name>A0A1T2KSK2_9GAMM</name>
<dbReference type="PANTHER" id="PTHR33542">
    <property type="entry name" value="SIROHYDROCHLORIN FERROCHELATASE, CHLOROPLASTIC"/>
    <property type="match status" value="1"/>
</dbReference>
<sequence>MSEHVGSGTALLLVAHGSRREASNDEVRAVAQKLAALAGERFSQVDAAFLELAEPSIPDGIARCCERGAQRVLVLPYFLSAGRHVVTDIPSDVDQGRTRCPEVAVELCGYLGGSEAMPELLLELAAKAG</sequence>
<evidence type="ECO:0000313" key="3">
    <source>
        <dbReference type="EMBL" id="OOZ35771.1"/>
    </source>
</evidence>
<dbReference type="InterPro" id="IPR050963">
    <property type="entry name" value="Sirohydro_Cobaltochel/CbiX"/>
</dbReference>
<accession>A0A1T2KSK2</accession>
<dbReference type="CDD" id="cd03416">
    <property type="entry name" value="CbiX_SirB_N"/>
    <property type="match status" value="1"/>
</dbReference>
<dbReference type="EMBL" id="MPRJ01000077">
    <property type="protein sequence ID" value="OOZ35771.1"/>
    <property type="molecule type" value="Genomic_DNA"/>
</dbReference>
<dbReference type="AlphaFoldDB" id="A0A1T2KSK2"/>
<proteinExistence type="predicted"/>
<gene>
    <name evidence="3" type="ORF">BOW51_10340</name>
</gene>
<dbReference type="PANTHER" id="PTHR33542:SF3">
    <property type="entry name" value="SIROHYDROCHLORIN FERROCHELATASE, CHLOROPLASTIC"/>
    <property type="match status" value="1"/>
</dbReference>
<dbReference type="SUPFAM" id="SSF53800">
    <property type="entry name" value="Chelatase"/>
    <property type="match status" value="1"/>
</dbReference>
<dbReference type="OrthoDB" id="9797895at2"/>
<evidence type="ECO:0000256" key="2">
    <source>
        <dbReference type="ARBA" id="ARBA00023239"/>
    </source>
</evidence>
<dbReference type="InterPro" id="IPR002762">
    <property type="entry name" value="CbiX-like"/>
</dbReference>
<protein>
    <submittedName>
        <fullName evidence="3">Cobalamin biosynthesis protein CbiX</fullName>
    </submittedName>
</protein>
<dbReference type="Gene3D" id="3.40.50.1400">
    <property type="match status" value="1"/>
</dbReference>
<dbReference type="GO" id="GO:0016829">
    <property type="term" value="F:lyase activity"/>
    <property type="evidence" value="ECO:0007669"/>
    <property type="project" value="UniProtKB-KW"/>
</dbReference>
<keyword evidence="1" id="KW-0479">Metal-binding</keyword>